<proteinExistence type="predicted"/>
<dbReference type="Proteomes" id="UP000619293">
    <property type="component" value="Unassembled WGS sequence"/>
</dbReference>
<name>A0A8J3NPY1_9ACTN</name>
<accession>A0A8J3NPY1</accession>
<comment type="caution">
    <text evidence="1">The sequence shown here is derived from an EMBL/GenBank/DDBJ whole genome shotgun (WGS) entry which is preliminary data.</text>
</comment>
<evidence type="ECO:0000313" key="2">
    <source>
        <dbReference type="Proteomes" id="UP000619293"/>
    </source>
</evidence>
<dbReference type="EMBL" id="BONG01000005">
    <property type="protein sequence ID" value="GIF87688.1"/>
    <property type="molecule type" value="Genomic_DNA"/>
</dbReference>
<reference evidence="1 2" key="1">
    <citation type="submission" date="2021-01" db="EMBL/GenBank/DDBJ databases">
        <title>Whole genome shotgun sequence of Catellatospora chokoriensis NBRC 107358.</title>
        <authorList>
            <person name="Komaki H."/>
            <person name="Tamura T."/>
        </authorList>
    </citation>
    <scope>NUCLEOTIDE SEQUENCE [LARGE SCALE GENOMIC DNA]</scope>
    <source>
        <strain evidence="1 2">NBRC 107358</strain>
    </source>
</reference>
<organism evidence="1 2">
    <name type="scientific">Catellatospora chokoriensis</name>
    <dbReference type="NCBI Taxonomy" id="310353"/>
    <lineage>
        <taxon>Bacteria</taxon>
        <taxon>Bacillati</taxon>
        <taxon>Actinomycetota</taxon>
        <taxon>Actinomycetes</taxon>
        <taxon>Micromonosporales</taxon>
        <taxon>Micromonosporaceae</taxon>
        <taxon>Catellatospora</taxon>
    </lineage>
</organism>
<keyword evidence="2" id="KW-1185">Reference proteome</keyword>
<dbReference type="AlphaFoldDB" id="A0A8J3NPY1"/>
<evidence type="ECO:0000313" key="1">
    <source>
        <dbReference type="EMBL" id="GIF87688.1"/>
    </source>
</evidence>
<gene>
    <name evidence="1" type="ORF">Cch02nite_11320</name>
</gene>
<protein>
    <submittedName>
        <fullName evidence="1">Uncharacterized protein</fullName>
    </submittedName>
</protein>
<sequence length="157" mass="17718">MWKFHGPRTWQVQPPALWQHGSVLYIRFEAAEADEHGRRTGIFGLANVLARSGALSPEDWTWWRSNNDWLDAAYPDPGKADPTLFDKSVYPHATCWFKDTAVHLLDRVPGYLALLDRYEVSWREVRSAVPGVVLYEDADQIVVTPSGAPRSTPAVAD</sequence>